<evidence type="ECO:0000313" key="6">
    <source>
        <dbReference type="Proteomes" id="UP001204144"/>
    </source>
</evidence>
<reference evidence="5 6" key="1">
    <citation type="submission" date="2018-11" db="EMBL/GenBank/DDBJ databases">
        <title>Novel bacteria species description.</title>
        <authorList>
            <person name="Han J.-H."/>
        </authorList>
    </citation>
    <scope>NUCLEOTIDE SEQUENCE [LARGE SCALE GENOMIC DNA]</scope>
    <source>
        <strain evidence="5 6">KCTC23259</strain>
    </source>
</reference>
<dbReference type="Proteomes" id="UP001204144">
    <property type="component" value="Unassembled WGS sequence"/>
</dbReference>
<dbReference type="InterPro" id="IPR009057">
    <property type="entry name" value="Homeodomain-like_sf"/>
</dbReference>
<dbReference type="InterPro" id="IPR020449">
    <property type="entry name" value="Tscrpt_reg_AraC-type_HTH"/>
</dbReference>
<dbReference type="PROSITE" id="PS01124">
    <property type="entry name" value="HTH_ARAC_FAMILY_2"/>
    <property type="match status" value="1"/>
</dbReference>
<dbReference type="Gene3D" id="1.10.10.60">
    <property type="entry name" value="Homeodomain-like"/>
    <property type="match status" value="1"/>
</dbReference>
<evidence type="ECO:0000259" key="4">
    <source>
        <dbReference type="PROSITE" id="PS01124"/>
    </source>
</evidence>
<feature type="domain" description="HTH araC/xylS-type" evidence="4">
    <location>
        <begin position="192"/>
        <end position="290"/>
    </location>
</feature>
<dbReference type="PROSITE" id="PS00041">
    <property type="entry name" value="HTH_ARAC_FAMILY_1"/>
    <property type="match status" value="1"/>
</dbReference>
<dbReference type="GO" id="GO:0003700">
    <property type="term" value="F:DNA-binding transcription factor activity"/>
    <property type="evidence" value="ECO:0007669"/>
    <property type="project" value="InterPro"/>
</dbReference>
<name>A0AAE3GZN6_9BACT</name>
<dbReference type="SUPFAM" id="SSF51215">
    <property type="entry name" value="Regulatory protein AraC"/>
    <property type="match status" value="1"/>
</dbReference>
<accession>A0AAE3GZN6</accession>
<keyword evidence="1" id="KW-0805">Transcription regulation</keyword>
<proteinExistence type="predicted"/>
<dbReference type="PRINTS" id="PR00032">
    <property type="entry name" value="HTHARAC"/>
</dbReference>
<dbReference type="EMBL" id="RJUF01000007">
    <property type="protein sequence ID" value="MCP9762208.1"/>
    <property type="molecule type" value="Genomic_DNA"/>
</dbReference>
<protein>
    <submittedName>
        <fullName evidence="5">AraC family transcriptional regulator</fullName>
    </submittedName>
</protein>
<dbReference type="InterPro" id="IPR018060">
    <property type="entry name" value="HTH_AraC"/>
</dbReference>
<sequence length="291" mass="33692">MNYFSLIKGKSQEISPWPHIMEFSKMKIQSVKADSFVMEENRGVRFMYVLDGKYYWTIENQTFTVFPNDLVVIFPGQLFGSLTGSFEVGTFFSLRLEVDFQDQSELRLGDWSNITESEQRLISQILSQKDQSIIPNFKLFGELASKVESEMFANEVGYKTKINNLLDDIWIWTARQMSKNENQGRIFPQTFHRLDQMLRENLAHPWTVEEMAAIIGLGTTTFTEKVKAFSGFPPLNYLINLRISEAIRLMKNSDKSLTDIALDTGFYSSQHFSTTFKKLTGYTPGHFRKNK</sequence>
<dbReference type="RefSeq" id="WP_255035963.1">
    <property type="nucleotide sequence ID" value="NZ_RJUF01000007.1"/>
</dbReference>
<evidence type="ECO:0000256" key="2">
    <source>
        <dbReference type="ARBA" id="ARBA00023125"/>
    </source>
</evidence>
<dbReference type="GO" id="GO:0043565">
    <property type="term" value="F:sequence-specific DNA binding"/>
    <property type="evidence" value="ECO:0007669"/>
    <property type="project" value="InterPro"/>
</dbReference>
<keyword evidence="6" id="KW-1185">Reference proteome</keyword>
<dbReference type="InterPro" id="IPR037923">
    <property type="entry name" value="HTH-like"/>
</dbReference>
<organism evidence="5 6">
    <name type="scientific">Lacihabitans soyangensis</name>
    <dbReference type="NCBI Taxonomy" id="869394"/>
    <lineage>
        <taxon>Bacteria</taxon>
        <taxon>Pseudomonadati</taxon>
        <taxon>Bacteroidota</taxon>
        <taxon>Cytophagia</taxon>
        <taxon>Cytophagales</taxon>
        <taxon>Leadbetterellaceae</taxon>
        <taxon>Lacihabitans</taxon>
    </lineage>
</organism>
<evidence type="ECO:0000256" key="1">
    <source>
        <dbReference type="ARBA" id="ARBA00023015"/>
    </source>
</evidence>
<keyword evidence="2" id="KW-0238">DNA-binding</keyword>
<dbReference type="InterPro" id="IPR018062">
    <property type="entry name" value="HTH_AraC-typ_CS"/>
</dbReference>
<dbReference type="PANTHER" id="PTHR43280">
    <property type="entry name" value="ARAC-FAMILY TRANSCRIPTIONAL REGULATOR"/>
    <property type="match status" value="1"/>
</dbReference>
<dbReference type="PANTHER" id="PTHR43280:SF2">
    <property type="entry name" value="HTH-TYPE TRANSCRIPTIONAL REGULATOR EXSA"/>
    <property type="match status" value="1"/>
</dbReference>
<dbReference type="Pfam" id="PF12833">
    <property type="entry name" value="HTH_18"/>
    <property type="match status" value="1"/>
</dbReference>
<evidence type="ECO:0000256" key="3">
    <source>
        <dbReference type="ARBA" id="ARBA00023163"/>
    </source>
</evidence>
<dbReference type="SUPFAM" id="SSF46689">
    <property type="entry name" value="Homeodomain-like"/>
    <property type="match status" value="2"/>
</dbReference>
<gene>
    <name evidence="5" type="ORF">EGI31_04520</name>
</gene>
<evidence type="ECO:0000313" key="5">
    <source>
        <dbReference type="EMBL" id="MCP9762208.1"/>
    </source>
</evidence>
<dbReference type="SMART" id="SM00342">
    <property type="entry name" value="HTH_ARAC"/>
    <property type="match status" value="1"/>
</dbReference>
<dbReference type="AlphaFoldDB" id="A0AAE3GZN6"/>
<comment type="caution">
    <text evidence="5">The sequence shown here is derived from an EMBL/GenBank/DDBJ whole genome shotgun (WGS) entry which is preliminary data.</text>
</comment>
<keyword evidence="3" id="KW-0804">Transcription</keyword>